<keyword evidence="2" id="KW-0472">Membrane</keyword>
<gene>
    <name evidence="3" type="ORF">MHL29_13400</name>
</gene>
<protein>
    <submittedName>
        <fullName evidence="3">Uncharacterized protein</fullName>
    </submittedName>
</protein>
<feature type="transmembrane region" description="Helical" evidence="2">
    <location>
        <begin position="20"/>
        <end position="44"/>
    </location>
</feature>
<evidence type="ECO:0000313" key="3">
    <source>
        <dbReference type="EMBL" id="MCG7322873.1"/>
    </source>
</evidence>
<feature type="compositionally biased region" description="Polar residues" evidence="1">
    <location>
        <begin position="156"/>
        <end position="170"/>
    </location>
</feature>
<dbReference type="EMBL" id="JAKRCV010000049">
    <property type="protein sequence ID" value="MCG7322873.1"/>
    <property type="molecule type" value="Genomic_DNA"/>
</dbReference>
<accession>A0ABS9Q6X7</accession>
<feature type="non-terminal residue" evidence="3">
    <location>
        <position position="194"/>
    </location>
</feature>
<feature type="region of interest" description="Disordered" evidence="1">
    <location>
        <begin position="134"/>
        <end position="194"/>
    </location>
</feature>
<evidence type="ECO:0000256" key="1">
    <source>
        <dbReference type="SAM" id="MobiDB-lite"/>
    </source>
</evidence>
<dbReference type="Proteomes" id="UP001521931">
    <property type="component" value="Unassembled WGS sequence"/>
</dbReference>
<keyword evidence="2" id="KW-1133">Transmembrane helix</keyword>
<name>A0ABS9Q6X7_9MICO</name>
<feature type="compositionally biased region" description="Low complexity" evidence="1">
    <location>
        <begin position="134"/>
        <end position="151"/>
    </location>
</feature>
<keyword evidence="2" id="KW-0812">Transmembrane</keyword>
<dbReference type="PROSITE" id="PS51257">
    <property type="entry name" value="PROKAR_LIPOPROTEIN"/>
    <property type="match status" value="1"/>
</dbReference>
<sequence length="194" mass="18899">MSSRPLPVHATRPRRARAALVIAGTALGAAACVVVAVLLGRQLVEAGTGSSGLPDVLVSAVELALALGAGAWLARTSTDVWSLSQEAARSDAGPGSPSHLMLPTGRARVAALLLGVSLGATALPAQAAPRSPAATVASTAGTTAAAPATPSDGSRARSTAGWTTSSSPGSRQGDRAGAPAGPVSPELRAPAPPQ</sequence>
<evidence type="ECO:0000313" key="4">
    <source>
        <dbReference type="Proteomes" id="UP001521931"/>
    </source>
</evidence>
<comment type="caution">
    <text evidence="3">The sequence shown here is derived from an EMBL/GenBank/DDBJ whole genome shotgun (WGS) entry which is preliminary data.</text>
</comment>
<proteinExistence type="predicted"/>
<keyword evidence="4" id="KW-1185">Reference proteome</keyword>
<reference evidence="3 4" key="1">
    <citation type="submission" date="2022-02" db="EMBL/GenBank/DDBJ databases">
        <title>Uncovering new skin microbiome diversity through culturing and metagenomics.</title>
        <authorList>
            <person name="Conlan S."/>
            <person name="Deming C."/>
            <person name="Nisc Comparative Sequencing Program N."/>
            <person name="Segre J.A."/>
        </authorList>
    </citation>
    <scope>NUCLEOTIDE SEQUENCE [LARGE SCALE GENOMIC DNA]</scope>
    <source>
        <strain evidence="3 4">ACRQZ</strain>
    </source>
</reference>
<evidence type="ECO:0000256" key="2">
    <source>
        <dbReference type="SAM" id="Phobius"/>
    </source>
</evidence>
<feature type="transmembrane region" description="Helical" evidence="2">
    <location>
        <begin position="56"/>
        <end position="74"/>
    </location>
</feature>
<organism evidence="3 4">
    <name type="scientific">Arsenicicoccus bolidensis</name>
    <dbReference type="NCBI Taxonomy" id="229480"/>
    <lineage>
        <taxon>Bacteria</taxon>
        <taxon>Bacillati</taxon>
        <taxon>Actinomycetota</taxon>
        <taxon>Actinomycetes</taxon>
        <taxon>Micrococcales</taxon>
        <taxon>Intrasporangiaceae</taxon>
        <taxon>Arsenicicoccus</taxon>
    </lineage>
</organism>